<gene>
    <name evidence="1" type="ORF">LCGC14_1384630</name>
</gene>
<feature type="non-terminal residue" evidence="1">
    <location>
        <position position="1"/>
    </location>
</feature>
<dbReference type="AlphaFoldDB" id="A0A0F9K1X8"/>
<accession>A0A0F9K1X8</accession>
<organism evidence="1">
    <name type="scientific">marine sediment metagenome</name>
    <dbReference type="NCBI Taxonomy" id="412755"/>
    <lineage>
        <taxon>unclassified sequences</taxon>
        <taxon>metagenomes</taxon>
        <taxon>ecological metagenomes</taxon>
    </lineage>
</organism>
<name>A0A0F9K1X8_9ZZZZ</name>
<proteinExistence type="predicted"/>
<sequence>PILSKDDEEEISRKVQIPIDQTPKYVPEHMLSPEFGGLTSYERGIEDHKQELEDKLQRLKENPDASAIQIEQIEKELRSLDYLYENYNIGMNVFRTAKGGRSKLHA</sequence>
<evidence type="ECO:0000313" key="1">
    <source>
        <dbReference type="EMBL" id="KKM75988.1"/>
    </source>
</evidence>
<reference evidence="1" key="1">
    <citation type="journal article" date="2015" name="Nature">
        <title>Complex archaea that bridge the gap between prokaryotes and eukaryotes.</title>
        <authorList>
            <person name="Spang A."/>
            <person name="Saw J.H."/>
            <person name="Jorgensen S.L."/>
            <person name="Zaremba-Niedzwiedzka K."/>
            <person name="Martijn J."/>
            <person name="Lind A.E."/>
            <person name="van Eijk R."/>
            <person name="Schleper C."/>
            <person name="Guy L."/>
            <person name="Ettema T.J."/>
        </authorList>
    </citation>
    <scope>NUCLEOTIDE SEQUENCE</scope>
</reference>
<comment type="caution">
    <text evidence="1">The sequence shown here is derived from an EMBL/GenBank/DDBJ whole genome shotgun (WGS) entry which is preliminary data.</text>
</comment>
<protein>
    <submittedName>
        <fullName evidence="1">Uncharacterized protein</fullName>
    </submittedName>
</protein>
<dbReference type="EMBL" id="LAZR01008883">
    <property type="protein sequence ID" value="KKM75988.1"/>
    <property type="molecule type" value="Genomic_DNA"/>
</dbReference>